<proteinExistence type="predicted"/>
<comment type="caution">
    <text evidence="2">The sequence shown here is derived from an EMBL/GenBank/DDBJ whole genome shotgun (WGS) entry which is preliminary data.</text>
</comment>
<protein>
    <submittedName>
        <fullName evidence="2">Uncharacterized protein</fullName>
    </submittedName>
</protein>
<name>A0A2S7U0V8_9BACT</name>
<feature type="signal peptide" evidence="1">
    <location>
        <begin position="1"/>
        <end position="27"/>
    </location>
</feature>
<keyword evidence="1" id="KW-0732">Signal</keyword>
<evidence type="ECO:0000313" key="3">
    <source>
        <dbReference type="Proteomes" id="UP000239907"/>
    </source>
</evidence>
<gene>
    <name evidence="2" type="ORF">BSZ32_05235</name>
</gene>
<evidence type="ECO:0000256" key="1">
    <source>
        <dbReference type="SAM" id="SignalP"/>
    </source>
</evidence>
<accession>A0A2S7U0V8</accession>
<organism evidence="2 3">
    <name type="scientific">Rubritalea profundi</name>
    <dbReference type="NCBI Taxonomy" id="1658618"/>
    <lineage>
        <taxon>Bacteria</taxon>
        <taxon>Pseudomonadati</taxon>
        <taxon>Verrucomicrobiota</taxon>
        <taxon>Verrucomicrobiia</taxon>
        <taxon>Verrucomicrobiales</taxon>
        <taxon>Rubritaleaceae</taxon>
        <taxon>Rubritalea</taxon>
    </lineage>
</organism>
<dbReference type="EMBL" id="MQWA01000001">
    <property type="protein sequence ID" value="PQJ27962.1"/>
    <property type="molecule type" value="Genomic_DNA"/>
</dbReference>
<dbReference type="AlphaFoldDB" id="A0A2S7U0V8"/>
<feature type="chain" id="PRO_5015633520" evidence="1">
    <location>
        <begin position="28"/>
        <end position="135"/>
    </location>
</feature>
<evidence type="ECO:0000313" key="2">
    <source>
        <dbReference type="EMBL" id="PQJ27962.1"/>
    </source>
</evidence>
<sequence length="135" mass="15028">MMKMLFGLSFLLAFLCASCTAPQVLKAQSKLAMADIDGLVIINNTESDITEVKLTIAESTRQVNVNRVLPMSEFATAFQAKEYRGRPAQLSWRQNGAAHVSREITFFLPREAYKDKVLTAFLTISPEGKIRAEAK</sequence>
<keyword evidence="3" id="KW-1185">Reference proteome</keyword>
<dbReference type="Proteomes" id="UP000239907">
    <property type="component" value="Unassembled WGS sequence"/>
</dbReference>
<reference evidence="2 3" key="1">
    <citation type="submission" date="2016-12" db="EMBL/GenBank/DDBJ databases">
        <title>Study of bacterial adaptation to deep sea.</title>
        <authorList>
            <person name="Song J."/>
            <person name="Yoshizawa S."/>
            <person name="Kogure K."/>
        </authorList>
    </citation>
    <scope>NUCLEOTIDE SEQUENCE [LARGE SCALE GENOMIC DNA]</scope>
    <source>
        <strain evidence="2 3">SAORIC-165</strain>
    </source>
</reference>